<keyword evidence="1" id="KW-1133">Transmembrane helix</keyword>
<accession>A0A0S2W4E3</accession>
<gene>
    <name evidence="2" type="ORF">IB211_01707c</name>
</gene>
<keyword evidence="1" id="KW-0812">Transmembrane</keyword>
<proteinExistence type="predicted"/>
<dbReference type="AlphaFoldDB" id="A0A0S2W4E3"/>
<protein>
    <submittedName>
        <fullName evidence="2">Uncharacterized protein</fullName>
    </submittedName>
</protein>
<name>A0A0S2W4E3_9FIRM</name>
<dbReference type="KEGG" id="ibu:IB211_01707c"/>
<evidence type="ECO:0000313" key="3">
    <source>
        <dbReference type="Proteomes" id="UP000064844"/>
    </source>
</evidence>
<evidence type="ECO:0000313" key="2">
    <source>
        <dbReference type="EMBL" id="ALP94098.1"/>
    </source>
</evidence>
<feature type="transmembrane region" description="Helical" evidence="1">
    <location>
        <begin position="6"/>
        <end position="31"/>
    </location>
</feature>
<keyword evidence="1" id="KW-0472">Membrane</keyword>
<sequence>MVLFVILLSIWLIGYVFTFIVFDILVVVDLITKNYITESARFLEQYIFRSTSYLDKCVYEKRNIKNVRIYQYKVAAKTRSGIKIFTSVEYFELKSNETYEFVYGKKSKALVEVKKLSAGCGNS</sequence>
<reference evidence="2 3" key="1">
    <citation type="journal article" date="2015" name="Nat. Commun.">
        <title>Production of butyrate from lysine and the Amadori product fructoselysine by a human gut commensal.</title>
        <authorList>
            <person name="Bui T.P."/>
            <person name="Ritari J."/>
            <person name="Boeren S."/>
            <person name="de Waard P."/>
            <person name="Plugge C.M."/>
            <person name="de Vos W.M."/>
        </authorList>
    </citation>
    <scope>NUCLEOTIDE SEQUENCE [LARGE SCALE GENOMIC DNA]</scope>
    <source>
        <strain evidence="2 3">AF211</strain>
    </source>
</reference>
<evidence type="ECO:0000256" key="1">
    <source>
        <dbReference type="SAM" id="Phobius"/>
    </source>
</evidence>
<dbReference type="Proteomes" id="UP000064844">
    <property type="component" value="Chromosome"/>
</dbReference>
<keyword evidence="3" id="KW-1185">Reference proteome</keyword>
<reference evidence="3" key="2">
    <citation type="submission" date="2015-04" db="EMBL/GenBank/DDBJ databases">
        <title>A butyrogenic pathway from the amino acid lysine in a human gut commensal.</title>
        <authorList>
            <person name="de Vos W.M."/>
            <person name="Bui N.T.P."/>
            <person name="Plugge C.M."/>
            <person name="Ritari J."/>
        </authorList>
    </citation>
    <scope>NUCLEOTIDE SEQUENCE [LARGE SCALE GENOMIC DNA]</scope>
    <source>
        <strain evidence="3">AF211</strain>
    </source>
</reference>
<organism evidence="2 3">
    <name type="scientific">Intestinimonas butyriciproducens</name>
    <dbReference type="NCBI Taxonomy" id="1297617"/>
    <lineage>
        <taxon>Bacteria</taxon>
        <taxon>Bacillati</taxon>
        <taxon>Bacillota</taxon>
        <taxon>Clostridia</taxon>
        <taxon>Eubacteriales</taxon>
        <taxon>Intestinimonas</taxon>
    </lineage>
</organism>
<dbReference type="EMBL" id="CP011307">
    <property type="protein sequence ID" value="ALP94098.1"/>
    <property type="molecule type" value="Genomic_DNA"/>
</dbReference>